<dbReference type="InterPro" id="IPR039261">
    <property type="entry name" value="FNR_nucleotide-bd"/>
</dbReference>
<evidence type="ECO:0000259" key="1">
    <source>
        <dbReference type="PROSITE" id="PS51384"/>
    </source>
</evidence>
<dbReference type="Proteomes" id="UP001500507">
    <property type="component" value="Unassembled WGS sequence"/>
</dbReference>
<organism evidence="2 3">
    <name type="scientific">Gangjinia marincola</name>
    <dbReference type="NCBI Taxonomy" id="578463"/>
    <lineage>
        <taxon>Bacteria</taxon>
        <taxon>Pseudomonadati</taxon>
        <taxon>Bacteroidota</taxon>
        <taxon>Flavobacteriia</taxon>
        <taxon>Flavobacteriales</taxon>
        <taxon>Flavobacteriaceae</taxon>
        <taxon>Gangjinia</taxon>
    </lineage>
</organism>
<dbReference type="InterPro" id="IPR017927">
    <property type="entry name" value="FAD-bd_FR_type"/>
</dbReference>
<dbReference type="Pfam" id="PF00175">
    <property type="entry name" value="NAD_binding_1"/>
    <property type="match status" value="1"/>
</dbReference>
<dbReference type="PANTHER" id="PTHR47354">
    <property type="entry name" value="NADH OXIDOREDUCTASE HCR"/>
    <property type="match status" value="1"/>
</dbReference>
<comment type="caution">
    <text evidence="2">The sequence shown here is derived from an EMBL/GenBank/DDBJ whole genome shotgun (WGS) entry which is preliminary data.</text>
</comment>
<dbReference type="CDD" id="cd06196">
    <property type="entry name" value="FNR_like_1"/>
    <property type="match status" value="1"/>
</dbReference>
<name>A0ABN1MDG6_9FLAO</name>
<dbReference type="InterPro" id="IPR001433">
    <property type="entry name" value="OxRdtase_FAD/NAD-bd"/>
</dbReference>
<dbReference type="SUPFAM" id="SSF52343">
    <property type="entry name" value="Ferredoxin reductase-like, C-terminal NADP-linked domain"/>
    <property type="match status" value="1"/>
</dbReference>
<dbReference type="Pfam" id="PF08022">
    <property type="entry name" value="FAD_binding_8"/>
    <property type="match status" value="1"/>
</dbReference>
<dbReference type="PRINTS" id="PR00410">
    <property type="entry name" value="PHEHYDRXLASE"/>
</dbReference>
<gene>
    <name evidence="2" type="ORF">GCM10009117_02650</name>
</gene>
<sequence length="225" mass="25339">MSMSHKVKIQSLGFITHDVIQVQTDKPANYSYTPGQATEVAMDLEGWRDEKRPFTFTSLPDEGFLQFTIKIYPDHDGVTDRLQRLEPGANLLLEDPWGAISYQGPGVFLAGGAGVTPFIAIFKDLARKGQLAENILLFANKREKDIIMESQFEQWLGQDFINILSEERSPKHAQGHIDKDFIKEHTTQTDKYVYLCGPPPMMDSVQADLHALGIDQNKIVTEDLS</sequence>
<reference evidence="2 3" key="1">
    <citation type="journal article" date="2019" name="Int. J. Syst. Evol. Microbiol.">
        <title>The Global Catalogue of Microorganisms (GCM) 10K type strain sequencing project: providing services to taxonomists for standard genome sequencing and annotation.</title>
        <authorList>
            <consortium name="The Broad Institute Genomics Platform"/>
            <consortium name="The Broad Institute Genome Sequencing Center for Infectious Disease"/>
            <person name="Wu L."/>
            <person name="Ma J."/>
        </authorList>
    </citation>
    <scope>NUCLEOTIDE SEQUENCE [LARGE SCALE GENOMIC DNA]</scope>
    <source>
        <strain evidence="2 3">JCM 16082</strain>
    </source>
</reference>
<dbReference type="Gene3D" id="3.40.50.80">
    <property type="entry name" value="Nucleotide-binding domain of ferredoxin-NADP reductase (FNR) module"/>
    <property type="match status" value="1"/>
</dbReference>
<dbReference type="InterPro" id="IPR017938">
    <property type="entry name" value="Riboflavin_synthase-like_b-brl"/>
</dbReference>
<dbReference type="InterPro" id="IPR013112">
    <property type="entry name" value="FAD-bd_8"/>
</dbReference>
<dbReference type="InterPro" id="IPR050415">
    <property type="entry name" value="MRET"/>
</dbReference>
<feature type="domain" description="FAD-binding FR-type" evidence="1">
    <location>
        <begin position="2"/>
        <end position="103"/>
    </location>
</feature>
<dbReference type="PRINTS" id="PR00371">
    <property type="entry name" value="FPNCR"/>
</dbReference>
<accession>A0ABN1MDG6</accession>
<dbReference type="SUPFAM" id="SSF63380">
    <property type="entry name" value="Riboflavin synthase domain-like"/>
    <property type="match status" value="1"/>
</dbReference>
<evidence type="ECO:0000313" key="3">
    <source>
        <dbReference type="Proteomes" id="UP001500507"/>
    </source>
</evidence>
<dbReference type="InterPro" id="IPR001709">
    <property type="entry name" value="Flavoprot_Pyr_Nucl_cyt_Rdtase"/>
</dbReference>
<dbReference type="PANTHER" id="PTHR47354:SF5">
    <property type="entry name" value="PROTEIN RFBI"/>
    <property type="match status" value="1"/>
</dbReference>
<dbReference type="EMBL" id="BAAAFG010000001">
    <property type="protein sequence ID" value="GAA0871120.1"/>
    <property type="molecule type" value="Genomic_DNA"/>
</dbReference>
<proteinExistence type="predicted"/>
<evidence type="ECO:0000313" key="2">
    <source>
        <dbReference type="EMBL" id="GAA0871120.1"/>
    </source>
</evidence>
<keyword evidence="3" id="KW-1185">Reference proteome</keyword>
<dbReference type="Gene3D" id="2.40.30.10">
    <property type="entry name" value="Translation factors"/>
    <property type="match status" value="1"/>
</dbReference>
<protein>
    <recommendedName>
        <fullName evidence="1">FAD-binding FR-type domain-containing protein</fullName>
    </recommendedName>
</protein>
<dbReference type="PROSITE" id="PS51384">
    <property type="entry name" value="FAD_FR"/>
    <property type="match status" value="1"/>
</dbReference>